<comment type="function">
    <text evidence="12">Modulates negatively TGFB1 signaling in keratinocytes.</text>
</comment>
<evidence type="ECO:0000256" key="14">
    <source>
        <dbReference type="ARBA" id="ARBA00063008"/>
    </source>
</evidence>
<evidence type="ECO:0000256" key="7">
    <source>
        <dbReference type="ARBA" id="ARBA00022966"/>
    </source>
</evidence>
<dbReference type="Pfam" id="PF17791">
    <property type="entry name" value="MG3"/>
    <property type="match status" value="1"/>
</dbReference>
<dbReference type="CDD" id="cd02897">
    <property type="entry name" value="A2M_2"/>
    <property type="match status" value="1"/>
</dbReference>
<keyword evidence="11" id="KW-0449">Lipoprotein</keyword>
<dbReference type="Gene3D" id="2.60.40.1930">
    <property type="match status" value="2"/>
</dbReference>
<dbReference type="GO" id="GO:0004866">
    <property type="term" value="F:endopeptidase inhibitor activity"/>
    <property type="evidence" value="ECO:0007669"/>
    <property type="project" value="InterPro"/>
</dbReference>
<evidence type="ECO:0000313" key="23">
    <source>
        <dbReference type="RefSeq" id="XP_023166137.2"/>
    </source>
</evidence>
<accession>A0A6J1LR18</accession>
<evidence type="ECO:0000256" key="13">
    <source>
        <dbReference type="ARBA" id="ARBA00057615"/>
    </source>
</evidence>
<keyword evidence="10" id="KW-0325">Glycoprotein</keyword>
<dbReference type="Gene3D" id="2.60.120.1540">
    <property type="match status" value="1"/>
</dbReference>
<dbReference type="GO" id="GO:0005615">
    <property type="term" value="C:extracellular space"/>
    <property type="evidence" value="ECO:0007669"/>
    <property type="project" value="InterPro"/>
</dbReference>
<organism evidence="22 23">
    <name type="scientific">Drosophila hydei</name>
    <name type="common">Fruit fly</name>
    <dbReference type="NCBI Taxonomy" id="7224"/>
    <lineage>
        <taxon>Eukaryota</taxon>
        <taxon>Metazoa</taxon>
        <taxon>Ecdysozoa</taxon>
        <taxon>Arthropoda</taxon>
        <taxon>Hexapoda</taxon>
        <taxon>Insecta</taxon>
        <taxon>Pterygota</taxon>
        <taxon>Neoptera</taxon>
        <taxon>Endopterygota</taxon>
        <taxon>Diptera</taxon>
        <taxon>Brachycera</taxon>
        <taxon>Muscomorpha</taxon>
        <taxon>Ephydroidea</taxon>
        <taxon>Drosophilidae</taxon>
        <taxon>Drosophila</taxon>
    </lineage>
</organism>
<dbReference type="FunFam" id="2.60.40.1930:FF:000001">
    <property type="entry name" value="CD109 isoform 3"/>
    <property type="match status" value="1"/>
</dbReference>
<dbReference type="KEGG" id="dhe:111596241"/>
<comment type="function">
    <text evidence="13">Binds covalently through a thioester bond to the pathogen surface resulting in pathogen clearance.</text>
</comment>
<name>A0A6J1LR18_DROHY</name>
<dbReference type="InterPro" id="IPR013783">
    <property type="entry name" value="Ig-like_fold"/>
</dbReference>
<dbReference type="PANTHER" id="PTHR11412">
    <property type="entry name" value="MACROGLOBULIN / COMPLEMENT"/>
    <property type="match status" value="1"/>
</dbReference>
<evidence type="ECO:0000259" key="21">
    <source>
        <dbReference type="SMART" id="SM01361"/>
    </source>
</evidence>
<dbReference type="InterPro" id="IPR019742">
    <property type="entry name" value="MacrogloblnA2_CS"/>
</dbReference>
<dbReference type="Pfam" id="PF07678">
    <property type="entry name" value="TED_complement"/>
    <property type="match status" value="1"/>
</dbReference>
<dbReference type="SMART" id="SM01361">
    <property type="entry name" value="A2M_recep"/>
    <property type="match status" value="1"/>
</dbReference>
<dbReference type="InterPro" id="IPR047565">
    <property type="entry name" value="Alpha-macroglob_thiol-ester_cl"/>
</dbReference>
<evidence type="ECO:0000256" key="6">
    <source>
        <dbReference type="ARBA" id="ARBA00022859"/>
    </source>
</evidence>
<dbReference type="InterPro" id="IPR011625">
    <property type="entry name" value="A2M_N_BRD"/>
</dbReference>
<dbReference type="GO" id="GO:0005886">
    <property type="term" value="C:plasma membrane"/>
    <property type="evidence" value="ECO:0007669"/>
    <property type="project" value="UniProtKB-SubCell"/>
</dbReference>
<protein>
    <recommendedName>
        <fullName evidence="16">CD109 antigen</fullName>
    </recommendedName>
    <alternativeName>
        <fullName evidence="17">TEP1-F</fullName>
    </alternativeName>
</protein>
<evidence type="ECO:0000256" key="16">
    <source>
        <dbReference type="ARBA" id="ARBA00069665"/>
    </source>
</evidence>
<dbReference type="Gene3D" id="2.60.40.10">
    <property type="entry name" value="Immunoglobulins"/>
    <property type="match status" value="2"/>
</dbReference>
<evidence type="ECO:0000256" key="4">
    <source>
        <dbReference type="ARBA" id="ARBA00022622"/>
    </source>
</evidence>
<evidence type="ECO:0000256" key="8">
    <source>
        <dbReference type="ARBA" id="ARBA00023136"/>
    </source>
</evidence>
<evidence type="ECO:0000259" key="19">
    <source>
        <dbReference type="SMART" id="SM01359"/>
    </source>
</evidence>
<proteinExistence type="inferred from homology"/>
<evidence type="ECO:0000256" key="2">
    <source>
        <dbReference type="ARBA" id="ARBA00010952"/>
    </source>
</evidence>
<dbReference type="SMART" id="SM01359">
    <property type="entry name" value="A2M_N_2"/>
    <property type="match status" value="1"/>
</dbReference>
<comment type="similarity">
    <text evidence="2">Belongs to the protease inhibitor I39 (alpha-2-macroglobulin) family.</text>
</comment>
<dbReference type="FunFam" id="1.50.10.20:FF:000001">
    <property type="entry name" value="CD109 isoform 1"/>
    <property type="match status" value="1"/>
</dbReference>
<keyword evidence="8" id="KW-0472">Membrane</keyword>
<dbReference type="Gene3D" id="1.50.10.20">
    <property type="match status" value="1"/>
</dbReference>
<evidence type="ECO:0000256" key="17">
    <source>
        <dbReference type="ARBA" id="ARBA00078071"/>
    </source>
</evidence>
<feature type="signal peptide" evidence="18">
    <location>
        <begin position="1"/>
        <end position="20"/>
    </location>
</feature>
<dbReference type="SMART" id="SM01419">
    <property type="entry name" value="Thiol-ester_cl"/>
    <property type="match status" value="1"/>
</dbReference>
<dbReference type="GeneID" id="111596241"/>
<evidence type="ECO:0000256" key="18">
    <source>
        <dbReference type="SAM" id="SignalP"/>
    </source>
</evidence>
<evidence type="ECO:0000256" key="9">
    <source>
        <dbReference type="ARBA" id="ARBA00023157"/>
    </source>
</evidence>
<comment type="subunit">
    <text evidence="14">Heterodimer; disulfide-linked. Interacts with TGFB1 and TGFBR1. Forms a heteromeric complex with TGFBR1, TGFBR2 and TGFBR3 in a ligand-independent manner.</text>
</comment>
<sequence length="1422" mass="157699">MSRLLVFCFCVLQLGLLVNATGLYTIIAPGTIRSNFKYNVAVSVHKAEGKSTIKVGLTGPSYNETKEVQLQPMSTENVEFDVPKLASGDYNLTADGIEGVIFKNSTKLDYADNKPSIFIQTDKATYKPADLVQYRVLFLDENTRPAAIDKPITIVINDGEQNRIKQLTDVQLTKGVYTGELQLSEQPVLGTWNIAVNIADDSAESKSFEVAKYVLPKFEVVIESAKDVAVQDGVIKATIRAKYTYGKPVKGKATVSLESDFNYYRPFNADSKGMKTIDIDGKAHVEFPIDNSAYGLGYTPPMKIFAEVTEELTGNKQNASTVVTVHSQRYKIEAVDTVTNYHPGKSFVYEFVVKNLDGSPVQGGSKKAKLTFEAPHRYFHIDRSDDLPELKSVELEAPLNENGIASFTVVLPSNETRFYNVKGSYGDSNSYLGSIHKFQPTVESAEPLQISVNTKTPKLGKDVSFNVKSNEQIPYFVYAIIARGNIVKAEHVDVPEGRKVHTIKFTPTFAMVPQASIYVYFIFDNELRFEERTVDFEKDFDNSIEISAPLEAKPSEEVKLKIKTDADSYVGLLGVDQSVLLLKSGNDLVRDAVFNSLNKYKTATPWQTGYGRYPGQASGLVTLTNANYPYNFGYILYGMALPLYRPSIVLYAMSGEIGMAGSALPVRTNLYAANMPAVPSVRKEFPETWLFVNKTTDDAEGFTLVKKIPDTITSWVITGFSLNPRTGIALTQNPSKIRVFQPFFVSTNLPYSVKRGEVIAVPVIIFNYMDKALDAEVTMDNSDKEFEFTEATNEVEEKSIDDVKRVKRVTIPSNNGQSVSFMIRPNKVGSITLKITATTPLAGDTIHQKLKVEPEGVTQFENMAVFVNLKNQTEMSQELNANIPPEAVPDSEFIEFSVVGDLLGPTIKNLDSLVRMPYGCGEQNMVNFVPNILVVKYLEVTDRKMPSVVAKAKKFLEIGYQRELTYKHDDGSYSAFGKSDKSGSTWLTAYVVRSFHQAANYTDVDPAIIIQGLNFLVSKQKANGEFPEVGKLFDNANQNALGLTSFVLIAFFENQEFTDKSEFQQAIHKGLQYVAEEVDKTDDQYSLSIAAVALQLAKHPQAKKVLAKLQSLAKMEDGRKWWSKSTEKPTTEINSIRYWRSSSNDVEITSYVLMALLEEEGAEDSLPIIKWLIAQRNSNGGFSSTQDTVIGLQALTKFAFKTGSGTGNIDIDFASSNDDNKGTIKVNPENSLVLQSHILPKSARKINFTAKGQGSAMVQLSYRYNLAEKDKKPSFKVTPTVKDTPLQQLTLEVCAEFVPLETSDQKKDSNMAVMEIALPSGYISDSDSFGKIQEVDRVKRIETKNSDSTVIVYFDSLTPGDVKCVPVEGVRAHSVAKQKPAAVSLYDYYETDRRATEYYQVKSSLCDICEGSDCGAGCKKEK</sequence>
<dbReference type="Gene3D" id="2.20.130.20">
    <property type="match status" value="1"/>
</dbReference>
<feature type="domain" description="Alpha-2-macroglobulin bait region" evidence="19">
    <location>
        <begin position="448"/>
        <end position="582"/>
    </location>
</feature>
<dbReference type="RefSeq" id="XP_023166137.2">
    <property type="nucleotide sequence ID" value="XM_023310369.2"/>
</dbReference>
<dbReference type="InterPro" id="IPR036595">
    <property type="entry name" value="A-macroglobulin_rcpt-bd_sf"/>
</dbReference>
<keyword evidence="3" id="KW-1003">Cell membrane</keyword>
<evidence type="ECO:0000256" key="15">
    <source>
        <dbReference type="ARBA" id="ARBA00063781"/>
    </source>
</evidence>
<evidence type="ECO:0000259" key="20">
    <source>
        <dbReference type="SMART" id="SM01360"/>
    </source>
</evidence>
<dbReference type="FunFam" id="6.20.50.160:FF:000002">
    <property type="entry name" value="Thioester-containing protein 2, isoform B"/>
    <property type="match status" value="1"/>
</dbReference>
<dbReference type="Pfam" id="PF07703">
    <property type="entry name" value="A2M_BRD"/>
    <property type="match status" value="1"/>
</dbReference>
<dbReference type="Pfam" id="PF07677">
    <property type="entry name" value="A2M_recep"/>
    <property type="match status" value="1"/>
</dbReference>
<dbReference type="InterPro" id="IPR002890">
    <property type="entry name" value="MG2"/>
</dbReference>
<feature type="chain" id="PRO_5026898353" description="CD109 antigen" evidence="18">
    <location>
        <begin position="21"/>
        <end position="1422"/>
    </location>
</feature>
<dbReference type="InterPro" id="IPR009048">
    <property type="entry name" value="A-macroglobulin_rcpt-bd"/>
</dbReference>
<dbReference type="InterPro" id="IPR008930">
    <property type="entry name" value="Terpenoid_cyclase/PrenylTrfase"/>
</dbReference>
<dbReference type="SUPFAM" id="SSF48239">
    <property type="entry name" value="Terpenoid cyclases/Protein prenyltransferases"/>
    <property type="match status" value="1"/>
</dbReference>
<feature type="domain" description="Alpha-2-macroglobulin" evidence="20">
    <location>
        <begin position="688"/>
        <end position="779"/>
    </location>
</feature>
<dbReference type="PROSITE" id="PS00477">
    <property type="entry name" value="ALPHA_2_MACROGLOBULIN"/>
    <property type="match status" value="1"/>
</dbReference>
<dbReference type="Gene3D" id="2.60.40.1940">
    <property type="match status" value="1"/>
</dbReference>
<dbReference type="InterPro" id="IPR001599">
    <property type="entry name" value="Macroglobln_a2"/>
</dbReference>
<evidence type="ECO:0000256" key="1">
    <source>
        <dbReference type="ARBA" id="ARBA00004609"/>
    </source>
</evidence>
<dbReference type="FunFam" id="2.60.40.1940:FF:000003">
    <property type="entry name" value="CD109 isoform 1"/>
    <property type="match status" value="1"/>
</dbReference>
<dbReference type="PANTHER" id="PTHR11412:SF136">
    <property type="entry name" value="CD109 ANTIGEN"/>
    <property type="match status" value="1"/>
</dbReference>
<dbReference type="InterPro" id="IPR050473">
    <property type="entry name" value="A2M/Complement_sys"/>
</dbReference>
<comment type="subcellular location">
    <subcellularLocation>
        <location evidence="1">Cell membrane</location>
        <topology evidence="1">Lipid-anchor</topology>
        <topology evidence="1">GPI-anchor</topology>
    </subcellularLocation>
</comment>
<keyword evidence="22" id="KW-1185">Reference proteome</keyword>
<keyword evidence="9" id="KW-1015">Disulfide bond</keyword>
<keyword evidence="4" id="KW-0336">GPI-anchor</keyword>
<dbReference type="Gene3D" id="2.60.40.690">
    <property type="entry name" value="Alpha-macroglobulin, receptor-binding domain"/>
    <property type="match status" value="1"/>
</dbReference>
<dbReference type="FunFam" id="2.60.40.690:FF:000003">
    <property type="entry name" value="Thioester-containing protein 2, isoform B"/>
    <property type="match status" value="1"/>
</dbReference>
<evidence type="ECO:0000256" key="12">
    <source>
        <dbReference type="ARBA" id="ARBA00056820"/>
    </source>
</evidence>
<keyword evidence="7" id="KW-0882">Thioester bond</keyword>
<dbReference type="OrthoDB" id="9998011at2759"/>
<dbReference type="Pfam" id="PF01835">
    <property type="entry name" value="MG2"/>
    <property type="match status" value="1"/>
</dbReference>
<keyword evidence="5 18" id="KW-0732">Signal</keyword>
<dbReference type="GO" id="GO:0098552">
    <property type="term" value="C:side of membrane"/>
    <property type="evidence" value="ECO:0007669"/>
    <property type="project" value="UniProtKB-KW"/>
</dbReference>
<evidence type="ECO:0000313" key="22">
    <source>
        <dbReference type="Proteomes" id="UP000504633"/>
    </source>
</evidence>
<dbReference type="Pfam" id="PF00207">
    <property type="entry name" value="A2M"/>
    <property type="match status" value="1"/>
</dbReference>
<evidence type="ECO:0000256" key="5">
    <source>
        <dbReference type="ARBA" id="ARBA00022729"/>
    </source>
</evidence>
<dbReference type="Gene3D" id="6.20.50.160">
    <property type="match status" value="1"/>
</dbReference>
<evidence type="ECO:0000256" key="3">
    <source>
        <dbReference type="ARBA" id="ARBA00022475"/>
    </source>
</evidence>
<dbReference type="FunFam" id="2.60.40.2950:FF:000001">
    <property type="entry name" value="Thioester-containing protein 2, isoform B"/>
    <property type="match status" value="1"/>
</dbReference>
<dbReference type="InterPro" id="IPR041813">
    <property type="entry name" value="A2M_TED"/>
</dbReference>
<evidence type="ECO:0000256" key="11">
    <source>
        <dbReference type="ARBA" id="ARBA00023288"/>
    </source>
</evidence>
<dbReference type="InterPro" id="IPR011626">
    <property type="entry name" value="Alpha-macroglobulin_TED"/>
</dbReference>
<keyword evidence="6" id="KW-0391">Immunity</keyword>
<dbReference type="Gene3D" id="2.60.40.2950">
    <property type="match status" value="1"/>
</dbReference>
<comment type="subunit">
    <text evidence="15">Heterodimer of a TEP1-N chain and an TEP1-C chain non-covalently linked. Forms a complex composed of TEP1-N and TEP1-C heterodimer, LRIM1 and APL1C; the interaction stabilizes TEP1-N and TEP1-C heterodimer, prevents its binding to tissues while circulating in the hemolymph and protects the thioester bond from hydrolysis. Mature TEP1 and to a lesser extent full-length TEP1 interact with SPCLIP1; the interaction is induced by microbial infection.</text>
</comment>
<gene>
    <name evidence="23" type="primary">LOC111596241</name>
</gene>
<evidence type="ECO:0000256" key="10">
    <source>
        <dbReference type="ARBA" id="ARBA00023180"/>
    </source>
</evidence>
<dbReference type="SUPFAM" id="SSF49410">
    <property type="entry name" value="Alpha-macroglobulin receptor domain"/>
    <property type="match status" value="1"/>
</dbReference>
<dbReference type="SMART" id="SM01360">
    <property type="entry name" value="A2M"/>
    <property type="match status" value="1"/>
</dbReference>
<dbReference type="CTD" id="34044"/>
<dbReference type="Proteomes" id="UP000504633">
    <property type="component" value="Unplaced"/>
</dbReference>
<dbReference type="GO" id="GO:0002376">
    <property type="term" value="P:immune system process"/>
    <property type="evidence" value="ECO:0007669"/>
    <property type="project" value="UniProtKB-KW"/>
</dbReference>
<reference evidence="23" key="1">
    <citation type="submission" date="2025-08" db="UniProtKB">
        <authorList>
            <consortium name="RefSeq"/>
        </authorList>
    </citation>
    <scope>IDENTIFICATION</scope>
    <source>
        <strain evidence="23">15085-1641.00</strain>
        <tissue evidence="23">Whole body</tissue>
    </source>
</reference>
<dbReference type="InterPro" id="IPR041555">
    <property type="entry name" value="MG3"/>
</dbReference>
<dbReference type="FunFam" id="2.60.40.10:FF:000155">
    <property type="entry name" value="complement C3 isoform X1"/>
    <property type="match status" value="1"/>
</dbReference>
<feature type="domain" description="Alpha-macroglobulin receptor-binding" evidence="21">
    <location>
        <begin position="1309"/>
        <end position="1399"/>
    </location>
</feature>